<protein>
    <submittedName>
        <fullName evidence="12">ABC transporter related protein</fullName>
    </submittedName>
</protein>
<keyword evidence="3" id="KW-0813">Transport</keyword>
<name>G0GDW2_WINT7</name>
<accession>G0GDW2</accession>
<dbReference type="GO" id="GO:0015749">
    <property type="term" value="P:monosaccharide transmembrane transport"/>
    <property type="evidence" value="ECO:0007669"/>
    <property type="project" value="UniProtKB-ARBA"/>
</dbReference>
<evidence type="ECO:0000256" key="6">
    <source>
        <dbReference type="ARBA" id="ARBA00022737"/>
    </source>
</evidence>
<dbReference type="AlphaFoldDB" id="G0GDW2"/>
<dbReference type="Proteomes" id="UP000007254">
    <property type="component" value="Chromosome"/>
</dbReference>
<dbReference type="OrthoDB" id="304830at2"/>
<dbReference type="InterPro" id="IPR027417">
    <property type="entry name" value="P-loop_NTPase"/>
</dbReference>
<dbReference type="InterPro" id="IPR017871">
    <property type="entry name" value="ABC_transporter-like_CS"/>
</dbReference>
<keyword evidence="4" id="KW-1003">Cell membrane</keyword>
<dbReference type="InterPro" id="IPR003593">
    <property type="entry name" value="AAA+_ATPase"/>
</dbReference>
<keyword evidence="7" id="KW-0547">Nucleotide-binding</keyword>
<dbReference type="SMART" id="SM00382">
    <property type="entry name" value="AAA"/>
    <property type="match status" value="2"/>
</dbReference>
<dbReference type="GO" id="GO:0005886">
    <property type="term" value="C:plasma membrane"/>
    <property type="evidence" value="ECO:0007669"/>
    <property type="project" value="UniProtKB-SubCell"/>
</dbReference>
<evidence type="ECO:0000256" key="1">
    <source>
        <dbReference type="ARBA" id="ARBA00004202"/>
    </source>
</evidence>
<evidence type="ECO:0000256" key="9">
    <source>
        <dbReference type="ARBA" id="ARBA00022967"/>
    </source>
</evidence>
<dbReference type="RefSeq" id="WP_014623994.1">
    <property type="nucleotide sequence ID" value="NC_017583.1"/>
</dbReference>
<dbReference type="HOGENOM" id="CLU_000604_92_3_12"/>
<dbReference type="EMBL" id="CP002903">
    <property type="protein sequence ID" value="AEJ60594.1"/>
    <property type="molecule type" value="Genomic_DNA"/>
</dbReference>
<comment type="subcellular location">
    <subcellularLocation>
        <location evidence="2">Cell inner membrane</location>
    </subcellularLocation>
    <subcellularLocation>
        <location evidence="1">Cell membrane</location>
        <topology evidence="1">Peripheral membrane protein</topology>
    </subcellularLocation>
</comment>
<dbReference type="FunFam" id="3.40.50.300:FF:000126">
    <property type="entry name" value="Galactose/methyl galactoside import ATP-binding protein MglA"/>
    <property type="match status" value="1"/>
</dbReference>
<dbReference type="GO" id="GO:0005524">
    <property type="term" value="F:ATP binding"/>
    <property type="evidence" value="ECO:0007669"/>
    <property type="project" value="UniProtKB-KW"/>
</dbReference>
<dbReference type="FunFam" id="3.40.50.300:FF:000127">
    <property type="entry name" value="Ribose import ATP-binding protein RbsA"/>
    <property type="match status" value="1"/>
</dbReference>
<feature type="domain" description="ABC transporter" evidence="11">
    <location>
        <begin position="7"/>
        <end position="247"/>
    </location>
</feature>
<evidence type="ECO:0000256" key="7">
    <source>
        <dbReference type="ARBA" id="ARBA00022741"/>
    </source>
</evidence>
<evidence type="ECO:0000313" key="12">
    <source>
        <dbReference type="EMBL" id="AEJ60594.1"/>
    </source>
</evidence>
<keyword evidence="5" id="KW-0762">Sugar transport</keyword>
<evidence type="ECO:0000256" key="10">
    <source>
        <dbReference type="ARBA" id="ARBA00023136"/>
    </source>
</evidence>
<dbReference type="SUPFAM" id="SSF52540">
    <property type="entry name" value="P-loop containing nucleoside triphosphate hydrolases"/>
    <property type="match status" value="2"/>
</dbReference>
<organism evidence="12 13">
    <name type="scientific">Winmispira thermophila (strain ATCC 700085 / DSM 6578 / Z-1203)</name>
    <name type="common">Spirochaeta thermophila</name>
    <dbReference type="NCBI Taxonomy" id="869211"/>
    <lineage>
        <taxon>Bacteria</taxon>
        <taxon>Pseudomonadati</taxon>
        <taxon>Spirochaetota</taxon>
        <taxon>Spirochaetia</taxon>
        <taxon>Winmispirales</taxon>
        <taxon>Winmispiraceae</taxon>
        <taxon>Winmispira</taxon>
    </lineage>
</organism>
<evidence type="ECO:0000313" key="13">
    <source>
        <dbReference type="Proteomes" id="UP000007254"/>
    </source>
</evidence>
<dbReference type="PROSITE" id="PS50893">
    <property type="entry name" value="ABC_TRANSPORTER_2"/>
    <property type="match status" value="2"/>
</dbReference>
<dbReference type="Pfam" id="PF00005">
    <property type="entry name" value="ABC_tran"/>
    <property type="match status" value="2"/>
</dbReference>
<evidence type="ECO:0000259" key="11">
    <source>
        <dbReference type="PROSITE" id="PS50893"/>
    </source>
</evidence>
<evidence type="ECO:0000256" key="8">
    <source>
        <dbReference type="ARBA" id="ARBA00022840"/>
    </source>
</evidence>
<feature type="domain" description="ABC transporter" evidence="11">
    <location>
        <begin position="258"/>
        <end position="509"/>
    </location>
</feature>
<keyword evidence="9" id="KW-1278">Translocase</keyword>
<evidence type="ECO:0000256" key="2">
    <source>
        <dbReference type="ARBA" id="ARBA00004533"/>
    </source>
</evidence>
<dbReference type="PANTHER" id="PTHR43790">
    <property type="entry name" value="CARBOHYDRATE TRANSPORT ATP-BINDING PROTEIN MG119-RELATED"/>
    <property type="match status" value="1"/>
</dbReference>
<dbReference type="InterPro" id="IPR003439">
    <property type="entry name" value="ABC_transporter-like_ATP-bd"/>
</dbReference>
<evidence type="ECO:0000256" key="4">
    <source>
        <dbReference type="ARBA" id="ARBA00022475"/>
    </source>
</evidence>
<dbReference type="GO" id="GO:0016887">
    <property type="term" value="F:ATP hydrolysis activity"/>
    <property type="evidence" value="ECO:0007669"/>
    <property type="project" value="InterPro"/>
</dbReference>
<dbReference type="Gene3D" id="3.40.50.300">
    <property type="entry name" value="P-loop containing nucleotide triphosphate hydrolases"/>
    <property type="match status" value="2"/>
</dbReference>
<evidence type="ECO:0000256" key="5">
    <source>
        <dbReference type="ARBA" id="ARBA00022597"/>
    </source>
</evidence>
<sequence>MGDEYILRIEHVTKDFPGVRALDDVSFSVRRGEIHGLCGENGAGKSTLMKILAGVYPHGTYEGNVFLDGEEIRFEQGAIRQAIEKGIAIVYQELALVPKMTVGENIFLGREPRTPAGTIDWDRLYADTKALLEEFGLDIHFSAKVEDLSVGKQQMVEIARALSENAKVLILDEPTSALSDAEVETLMRILRTLKERGVTCIFITHRLNEFFKITDSITVLRDGKVIDTLKTSETNVEHLISLMVGREMKERFPSRNVIPGEEIFSVEGWTVEDPERPGKVVIHDVSFSLHKGEVLGIAGLMGSGRTELVMSLFGEYGRVVRGRVFLEGRELFIRSAQDAISQGISLVPEDRKKQGLILRQTILQNMALPNMEMFSGFGYIDKNKELKLCTEYSTRLTVKTPSLHAPVDTLSGGNQQKVVISKWLMKEPKVLILDDPTRGIDVGAKYEIYKLINQLVASGVSVILISSELEEVMGMSDRILVMCEGHATGILEREEFDQERIMSLATKLFH</sequence>
<proteinExistence type="predicted"/>
<evidence type="ECO:0000256" key="3">
    <source>
        <dbReference type="ARBA" id="ARBA00022448"/>
    </source>
</evidence>
<keyword evidence="6" id="KW-0677">Repeat</keyword>
<gene>
    <name evidence="12" type="ordered locus">Spith_0308</name>
</gene>
<dbReference type="CDD" id="cd03216">
    <property type="entry name" value="ABC_Carb_Monos_I"/>
    <property type="match status" value="1"/>
</dbReference>
<reference evidence="12 13" key="1">
    <citation type="submission" date="2011-06" db="EMBL/GenBank/DDBJ databases">
        <title>The complete genome of Spirochaeta thermophila DSM 6578.</title>
        <authorList>
            <consortium name="US DOE Joint Genome Institute (JGI-PGF)"/>
            <person name="Lucas S."/>
            <person name="Lapidus A."/>
            <person name="Bruce D."/>
            <person name="Goodwin L."/>
            <person name="Pitluck S."/>
            <person name="Peters L."/>
            <person name="Kyrpides N."/>
            <person name="Mavromatis K."/>
            <person name="Ivanova N."/>
            <person name="Mikailova N."/>
            <person name="Pagani I."/>
            <person name="Chertkov O."/>
            <person name="Detter J.C."/>
            <person name="Tapia R."/>
            <person name="Han C."/>
            <person name="Land M."/>
            <person name="Hauser L."/>
            <person name="Markowitz V."/>
            <person name="Cheng J.-F."/>
            <person name="Hugenholtz P."/>
            <person name="Woyke T."/>
            <person name="Wu D."/>
            <person name="Spring S."/>
            <person name="Merkhoffer B."/>
            <person name="Schneider S."/>
            <person name="Klenk H.-P."/>
            <person name="Eisen J.A."/>
        </authorList>
    </citation>
    <scope>NUCLEOTIDE SEQUENCE [LARGE SCALE GENOMIC DNA]</scope>
    <source>
        <strain evidence="13">ATCC 700085 / DSM 6578 / Z-1203</strain>
    </source>
</reference>
<keyword evidence="10" id="KW-0472">Membrane</keyword>
<keyword evidence="13" id="KW-1185">Reference proteome</keyword>
<dbReference type="InterPro" id="IPR050107">
    <property type="entry name" value="ABC_carbohydrate_import_ATPase"/>
</dbReference>
<keyword evidence="8" id="KW-0067">ATP-binding</keyword>
<dbReference type="PANTHER" id="PTHR43790:SF1">
    <property type="entry name" value="XYLOSE IMPORT ATP-BINDING PROTEIN XYLG"/>
    <property type="match status" value="1"/>
</dbReference>
<dbReference type="PROSITE" id="PS00211">
    <property type="entry name" value="ABC_TRANSPORTER_1"/>
    <property type="match status" value="1"/>
</dbReference>
<dbReference type="CDD" id="cd03215">
    <property type="entry name" value="ABC_Carb_Monos_II"/>
    <property type="match status" value="1"/>
</dbReference>
<dbReference type="KEGG" id="stq:Spith_0308"/>
<dbReference type="STRING" id="869211.Spith_0308"/>